<comment type="caution">
    <text evidence="15">The sequence shown here is derived from an EMBL/GenBank/DDBJ whole genome shotgun (WGS) entry which is preliminary data.</text>
</comment>
<organism evidence="15 16">
    <name type="scientific">Mucor flavus</name>
    <dbReference type="NCBI Taxonomy" id="439312"/>
    <lineage>
        <taxon>Eukaryota</taxon>
        <taxon>Fungi</taxon>
        <taxon>Fungi incertae sedis</taxon>
        <taxon>Mucoromycota</taxon>
        <taxon>Mucoromycotina</taxon>
        <taxon>Mucoromycetes</taxon>
        <taxon>Mucorales</taxon>
        <taxon>Mucorineae</taxon>
        <taxon>Mucoraceae</taxon>
        <taxon>Mucor</taxon>
    </lineage>
</organism>
<evidence type="ECO:0000256" key="7">
    <source>
        <dbReference type="ARBA" id="ARBA00022801"/>
    </source>
</evidence>
<keyword evidence="16" id="KW-1185">Reference proteome</keyword>
<dbReference type="InterPro" id="IPR005135">
    <property type="entry name" value="Endo/exonuclease/phosphatase"/>
</dbReference>
<dbReference type="EMBL" id="BAABUK010000019">
    <property type="protein sequence ID" value="GAA5813956.1"/>
    <property type="molecule type" value="Genomic_DNA"/>
</dbReference>
<dbReference type="Gene3D" id="3.60.10.10">
    <property type="entry name" value="Endonuclease/exonuclease/phosphatase"/>
    <property type="match status" value="1"/>
</dbReference>
<evidence type="ECO:0000256" key="12">
    <source>
        <dbReference type="ARBA" id="ARBA00023136"/>
    </source>
</evidence>
<gene>
    <name evidence="15" type="ORF">MFLAVUS_007446</name>
</gene>
<dbReference type="PANTHER" id="PTHR16320">
    <property type="entry name" value="SPHINGOMYELINASE FAMILY MEMBER"/>
    <property type="match status" value="1"/>
</dbReference>
<dbReference type="PANTHER" id="PTHR16320:SF24">
    <property type="entry name" value="PHOSPHODIESTERASE, PUTATIVE-RELATED"/>
    <property type="match status" value="1"/>
</dbReference>
<evidence type="ECO:0000256" key="2">
    <source>
        <dbReference type="ARBA" id="ARBA00004760"/>
    </source>
</evidence>
<feature type="domain" description="Endonuclease/exonuclease/phosphatase" evidence="14">
    <location>
        <begin position="13"/>
        <end position="294"/>
    </location>
</feature>
<keyword evidence="8" id="KW-0460">Magnesium</keyword>
<keyword evidence="12 13" id="KW-0472">Membrane</keyword>
<comment type="similarity">
    <text evidence="4">Belongs to the neutral sphingomyelinase family.</text>
</comment>
<evidence type="ECO:0000256" key="9">
    <source>
        <dbReference type="ARBA" id="ARBA00022919"/>
    </source>
</evidence>
<evidence type="ECO:0000256" key="11">
    <source>
        <dbReference type="ARBA" id="ARBA00023098"/>
    </source>
</evidence>
<comment type="subcellular location">
    <subcellularLocation>
        <location evidence="1">Membrane</location>
        <topology evidence="1">Multi-pass membrane protein</topology>
    </subcellularLocation>
</comment>
<dbReference type="Pfam" id="PF03372">
    <property type="entry name" value="Exo_endo_phos"/>
    <property type="match status" value="1"/>
</dbReference>
<dbReference type="InterPro" id="IPR036691">
    <property type="entry name" value="Endo/exonu/phosph_ase_sf"/>
</dbReference>
<feature type="transmembrane region" description="Helical" evidence="13">
    <location>
        <begin position="361"/>
        <end position="380"/>
    </location>
</feature>
<evidence type="ECO:0000256" key="10">
    <source>
        <dbReference type="ARBA" id="ARBA00022989"/>
    </source>
</evidence>
<keyword evidence="10 13" id="KW-1133">Transmembrane helix</keyword>
<keyword evidence="5 13" id="KW-0812">Transmembrane</keyword>
<sequence>MMNNSKQESLSVLSLNCWGLNIVSKERKFRLHAIADRISLEDYDIVALQEIWMRDDFEYMKAKVATKLPFTKYFSSGTLGSGLAILSRFPILSSTYLKFTLAGRPLKILQGDFYVGKGCGSVCVDHPEIGLVDIYTTHLHACYDGKDEYEAQRITECWQIANSVRASAAQGRHVILAGDFNSIPTSNCYQIIKNHAFVTDSWLEMHQDSMADSLSRLERNQLSASDCIQLFGITCDSPLDTWTQHMLKQEAHSKNIGDRLDYIFYRRTPEITCQQSTVVLEEYIPGTQWNYSDHFGVHSLFTINGHSNRAIGNFAPAPSQLARPDFTKLLPSTLDTAVEILALDQALAKTTASKNLVKSSLSLIAVFGLYVTQIVLPVMYKDDTNAMLLSSIICGFLMIVFSISAFVFLVVGFVFGGNEERSLNQYTLDLRVCLETLQSQIRRESLTSTETSIPVGQCLTQDGSSFSSSYSTNSTSEGLVIKHVEFPDSKKI</sequence>
<comment type="pathway">
    <text evidence="3">Sphingolipid metabolism.</text>
</comment>
<keyword evidence="7" id="KW-0378">Hydrolase</keyword>
<evidence type="ECO:0000313" key="16">
    <source>
        <dbReference type="Proteomes" id="UP001473302"/>
    </source>
</evidence>
<keyword evidence="11" id="KW-0443">Lipid metabolism</keyword>
<keyword evidence="6" id="KW-0479">Metal-binding</keyword>
<keyword evidence="9" id="KW-0746">Sphingolipid metabolism</keyword>
<evidence type="ECO:0000256" key="1">
    <source>
        <dbReference type="ARBA" id="ARBA00004141"/>
    </source>
</evidence>
<evidence type="ECO:0000256" key="8">
    <source>
        <dbReference type="ARBA" id="ARBA00022842"/>
    </source>
</evidence>
<evidence type="ECO:0000256" key="6">
    <source>
        <dbReference type="ARBA" id="ARBA00022723"/>
    </source>
</evidence>
<feature type="transmembrane region" description="Helical" evidence="13">
    <location>
        <begin position="386"/>
        <end position="415"/>
    </location>
</feature>
<evidence type="ECO:0000256" key="3">
    <source>
        <dbReference type="ARBA" id="ARBA00004991"/>
    </source>
</evidence>
<dbReference type="SUPFAM" id="SSF56219">
    <property type="entry name" value="DNase I-like"/>
    <property type="match status" value="1"/>
</dbReference>
<dbReference type="InterPro" id="IPR038772">
    <property type="entry name" value="Sph/SMPD2-like"/>
</dbReference>
<dbReference type="Proteomes" id="UP001473302">
    <property type="component" value="Unassembled WGS sequence"/>
</dbReference>
<evidence type="ECO:0000313" key="15">
    <source>
        <dbReference type="EMBL" id="GAA5813956.1"/>
    </source>
</evidence>
<evidence type="ECO:0000259" key="14">
    <source>
        <dbReference type="Pfam" id="PF03372"/>
    </source>
</evidence>
<protein>
    <recommendedName>
        <fullName evidence="14">Endonuclease/exonuclease/phosphatase domain-containing protein</fullName>
    </recommendedName>
</protein>
<evidence type="ECO:0000256" key="13">
    <source>
        <dbReference type="SAM" id="Phobius"/>
    </source>
</evidence>
<accession>A0ABP9Z4C0</accession>
<proteinExistence type="inferred from homology"/>
<reference evidence="15 16" key="1">
    <citation type="submission" date="2024-04" db="EMBL/GenBank/DDBJ databases">
        <title>genome sequences of Mucor flavus KT1a and Helicostylum pulchrum KT1b strains isolated from the surface of a dry-aged beef.</title>
        <authorList>
            <person name="Toyotome T."/>
            <person name="Hosono M."/>
            <person name="Torimaru M."/>
            <person name="Fukuda K."/>
            <person name="Mikami N."/>
        </authorList>
    </citation>
    <scope>NUCLEOTIDE SEQUENCE [LARGE SCALE GENOMIC DNA]</scope>
    <source>
        <strain evidence="15 16">KT1a</strain>
    </source>
</reference>
<comment type="pathway">
    <text evidence="2">Lipid metabolism; sphingolipid metabolism.</text>
</comment>
<evidence type="ECO:0000256" key="4">
    <source>
        <dbReference type="ARBA" id="ARBA00006335"/>
    </source>
</evidence>
<name>A0ABP9Z4C0_9FUNG</name>
<evidence type="ECO:0000256" key="5">
    <source>
        <dbReference type="ARBA" id="ARBA00022692"/>
    </source>
</evidence>